<keyword evidence="1" id="KW-0489">Methyltransferase</keyword>
<dbReference type="PANTHER" id="PTHR43464:SF19">
    <property type="entry name" value="UBIQUINONE BIOSYNTHESIS O-METHYLTRANSFERASE, MITOCHONDRIAL"/>
    <property type="match status" value="1"/>
</dbReference>
<comment type="caution">
    <text evidence="5">The sequence shown here is derived from an EMBL/GenBank/DDBJ whole genome shotgun (WGS) entry which is preliminary data.</text>
</comment>
<proteinExistence type="predicted"/>
<dbReference type="Gene3D" id="3.40.50.150">
    <property type="entry name" value="Vaccinia Virus protein VP39"/>
    <property type="match status" value="1"/>
</dbReference>
<organism evidence="5 6">
    <name type="scientific">Phenylobacterium soli</name>
    <dbReference type="NCBI Taxonomy" id="2170551"/>
    <lineage>
        <taxon>Bacteria</taxon>
        <taxon>Pseudomonadati</taxon>
        <taxon>Pseudomonadota</taxon>
        <taxon>Alphaproteobacteria</taxon>
        <taxon>Caulobacterales</taxon>
        <taxon>Caulobacteraceae</taxon>
        <taxon>Phenylobacterium</taxon>
    </lineage>
</organism>
<evidence type="ECO:0000259" key="4">
    <source>
        <dbReference type="Pfam" id="PF13649"/>
    </source>
</evidence>
<evidence type="ECO:0000313" key="5">
    <source>
        <dbReference type="EMBL" id="RAK53123.1"/>
    </source>
</evidence>
<dbReference type="CDD" id="cd02440">
    <property type="entry name" value="AdoMet_MTases"/>
    <property type="match status" value="1"/>
</dbReference>
<feature type="domain" description="Methyltransferase" evidence="4">
    <location>
        <begin position="45"/>
        <end position="144"/>
    </location>
</feature>
<evidence type="ECO:0000256" key="2">
    <source>
        <dbReference type="ARBA" id="ARBA00022679"/>
    </source>
</evidence>
<evidence type="ECO:0000256" key="3">
    <source>
        <dbReference type="ARBA" id="ARBA00022691"/>
    </source>
</evidence>
<reference evidence="6" key="1">
    <citation type="submission" date="2018-05" db="EMBL/GenBank/DDBJ databases">
        <authorList>
            <person name="Li X."/>
        </authorList>
    </citation>
    <scope>NUCLEOTIDE SEQUENCE [LARGE SCALE GENOMIC DNA]</scope>
    <source>
        <strain evidence="6">LX32</strain>
    </source>
</reference>
<sequence>MAGVKAYYAPGALSAAFYDVVTAADARLAGDVEIYAGLAPVAGSVLELGAGSGRIAVALAERGLAVTGVDLSRPMLEQAEKRRAALPAAAAGRLELRLGDMTALDLKRSFDLVICPYFTLAHVPAGAAWRNSFATIARHLAPGGLAAVHLPLLELMRQATRPDPDAVVLDEPLPGGGRLRLRVAARAFKESVGRLEQVIEYEELDAQGRSLRRSPERLTYYMADPTPFAAAAGLTYHRAPAPLGGVGEIHVFRRA</sequence>
<dbReference type="AlphaFoldDB" id="A0A328AE47"/>
<dbReference type="InterPro" id="IPR029063">
    <property type="entry name" value="SAM-dependent_MTases_sf"/>
</dbReference>
<dbReference type="EMBL" id="QFYQ01000001">
    <property type="protein sequence ID" value="RAK53123.1"/>
    <property type="molecule type" value="Genomic_DNA"/>
</dbReference>
<dbReference type="OrthoDB" id="7348755at2"/>
<dbReference type="PANTHER" id="PTHR43464">
    <property type="entry name" value="METHYLTRANSFERASE"/>
    <property type="match status" value="1"/>
</dbReference>
<accession>A0A328AE47</accession>
<evidence type="ECO:0000256" key="1">
    <source>
        <dbReference type="ARBA" id="ARBA00022603"/>
    </source>
</evidence>
<keyword evidence="3" id="KW-0949">S-adenosyl-L-methionine</keyword>
<dbReference type="Proteomes" id="UP000249254">
    <property type="component" value="Unassembled WGS sequence"/>
</dbReference>
<keyword evidence="2" id="KW-0808">Transferase</keyword>
<dbReference type="SUPFAM" id="SSF53335">
    <property type="entry name" value="S-adenosyl-L-methionine-dependent methyltransferases"/>
    <property type="match status" value="1"/>
</dbReference>
<name>A0A328AE47_9CAUL</name>
<keyword evidence="6" id="KW-1185">Reference proteome</keyword>
<dbReference type="Pfam" id="PF13649">
    <property type="entry name" value="Methyltransf_25"/>
    <property type="match status" value="1"/>
</dbReference>
<dbReference type="RefSeq" id="WP_111526876.1">
    <property type="nucleotide sequence ID" value="NZ_JBHRSG010000001.1"/>
</dbReference>
<dbReference type="InterPro" id="IPR041698">
    <property type="entry name" value="Methyltransf_25"/>
</dbReference>
<protein>
    <recommendedName>
        <fullName evidence="4">Methyltransferase domain-containing protein</fullName>
    </recommendedName>
</protein>
<evidence type="ECO:0000313" key="6">
    <source>
        <dbReference type="Proteomes" id="UP000249254"/>
    </source>
</evidence>
<dbReference type="GO" id="GO:0032259">
    <property type="term" value="P:methylation"/>
    <property type="evidence" value="ECO:0007669"/>
    <property type="project" value="UniProtKB-KW"/>
</dbReference>
<dbReference type="GO" id="GO:0008168">
    <property type="term" value="F:methyltransferase activity"/>
    <property type="evidence" value="ECO:0007669"/>
    <property type="project" value="UniProtKB-KW"/>
</dbReference>
<gene>
    <name evidence="5" type="ORF">DJ017_00540</name>
</gene>